<proteinExistence type="predicted"/>
<dbReference type="InterPro" id="IPR050194">
    <property type="entry name" value="Glycosyltransferase_grp1"/>
</dbReference>
<dbReference type="SUPFAM" id="SSF53756">
    <property type="entry name" value="UDP-Glycosyltransferase/glycogen phosphorylase"/>
    <property type="match status" value="1"/>
</dbReference>
<accession>A0ABT5WK99</accession>
<dbReference type="Pfam" id="PF13692">
    <property type="entry name" value="Glyco_trans_1_4"/>
    <property type="match status" value="1"/>
</dbReference>
<evidence type="ECO:0000259" key="1">
    <source>
        <dbReference type="Pfam" id="PF13579"/>
    </source>
</evidence>
<evidence type="ECO:0000313" key="3">
    <source>
        <dbReference type="Proteomes" id="UP001216253"/>
    </source>
</evidence>
<organism evidence="2 3">
    <name type="scientific">Novosphingobium album</name>
    <name type="common">ex Liu et al. 2023</name>
    <dbReference type="NCBI Taxonomy" id="3031130"/>
    <lineage>
        <taxon>Bacteria</taxon>
        <taxon>Pseudomonadati</taxon>
        <taxon>Pseudomonadota</taxon>
        <taxon>Alphaproteobacteria</taxon>
        <taxon>Sphingomonadales</taxon>
        <taxon>Sphingomonadaceae</taxon>
        <taxon>Novosphingobium</taxon>
    </lineage>
</organism>
<dbReference type="Pfam" id="PF13579">
    <property type="entry name" value="Glyco_trans_4_4"/>
    <property type="match status" value="1"/>
</dbReference>
<dbReference type="RefSeq" id="WP_275226550.1">
    <property type="nucleotide sequence ID" value="NZ_JARESE010000001.1"/>
</dbReference>
<feature type="domain" description="Glycosyltransferase subfamily 4-like N-terminal" evidence="1">
    <location>
        <begin position="16"/>
        <end position="203"/>
    </location>
</feature>
<comment type="caution">
    <text evidence="2">The sequence shown here is derived from an EMBL/GenBank/DDBJ whole genome shotgun (WGS) entry which is preliminary data.</text>
</comment>
<keyword evidence="3" id="KW-1185">Reference proteome</keyword>
<name>A0ABT5WK99_9SPHN</name>
<evidence type="ECO:0000313" key="2">
    <source>
        <dbReference type="EMBL" id="MDE8650470.1"/>
    </source>
</evidence>
<dbReference type="PANTHER" id="PTHR45947">
    <property type="entry name" value="SULFOQUINOVOSYL TRANSFERASE SQD2"/>
    <property type="match status" value="1"/>
</dbReference>
<dbReference type="Gene3D" id="3.40.50.2000">
    <property type="entry name" value="Glycogen Phosphorylase B"/>
    <property type="match status" value="2"/>
</dbReference>
<dbReference type="InterPro" id="IPR028098">
    <property type="entry name" value="Glyco_trans_4-like_N"/>
</dbReference>
<sequence length="411" mass="44106">MRIAVLTINYAPEPIGIGPYSAQMAQSLAARGHEVTVIAAKPYYPGWRVDREWRGGWRVSREGGVRVVRCPLYVPASPSGLKRLVHHVSFLLTSGLAALRERMRGRFDAVVAVAPSLMAAPVAVLAARSCRARSWVHVQDFELEAALATDLLGKGSLLARTGAAVERSIFRRFDHASSISPQMCARLVDKAVPADRVSELRNWSDPPAPPLASAPDYRRDWGLGDRIVALYSGNIANKQGIDIIVDAARLLRERADIAFVVCGEGPNREQLVRSAEGLGNIEFHDLQPREHLAAMLACADLHLLPQRPEAADLVLPSKLCNMLASGRPVIATAAAGTGIAEEIAGCGIATEPGDAAALAAAIAALADDPARREAMGREAVLRARERWSADAILSRFEADLVALAGKRGQRA</sequence>
<dbReference type="NCBIfam" id="NF007640">
    <property type="entry name" value="PRK10307.1"/>
    <property type="match status" value="1"/>
</dbReference>
<dbReference type="EMBL" id="JARESE010000001">
    <property type="protein sequence ID" value="MDE8650470.1"/>
    <property type="molecule type" value="Genomic_DNA"/>
</dbReference>
<dbReference type="Proteomes" id="UP001216253">
    <property type="component" value="Unassembled WGS sequence"/>
</dbReference>
<protein>
    <submittedName>
        <fullName evidence="2">WcaI family glycosyltransferase</fullName>
    </submittedName>
</protein>
<dbReference type="PANTHER" id="PTHR45947:SF3">
    <property type="entry name" value="SULFOQUINOVOSYL TRANSFERASE SQD2"/>
    <property type="match status" value="1"/>
</dbReference>
<gene>
    <name evidence="2" type="ORF">PYV00_01900</name>
</gene>
<reference evidence="2 3" key="1">
    <citation type="submission" date="2023-03" db="EMBL/GenBank/DDBJ databases">
        <title>NovoSphingobium album sp. nov. isolated from polycyclic aromatic hydrocarbons- and heavy-metal polluted soil.</title>
        <authorList>
            <person name="Liu Z."/>
            <person name="Wang K."/>
        </authorList>
    </citation>
    <scope>NUCLEOTIDE SEQUENCE [LARGE SCALE GENOMIC DNA]</scope>
    <source>
        <strain evidence="2 3">H3SJ31-1</strain>
    </source>
</reference>
<dbReference type="CDD" id="cd03794">
    <property type="entry name" value="GT4_WbuB-like"/>
    <property type="match status" value="1"/>
</dbReference>